<dbReference type="AlphaFoldDB" id="A0A5P8E9Z4"/>
<dbReference type="Gene3D" id="3.40.50.2000">
    <property type="entry name" value="Glycogen Phosphorylase B"/>
    <property type="match status" value="2"/>
</dbReference>
<proteinExistence type="predicted"/>
<name>A0A5P8E9Z4_9BACT</name>
<dbReference type="Pfam" id="PF00534">
    <property type="entry name" value="Glycos_transf_1"/>
    <property type="match status" value="1"/>
</dbReference>
<dbReference type="OrthoDB" id="9768685at2"/>
<protein>
    <submittedName>
        <fullName evidence="2">Glycosyltransferase</fullName>
    </submittedName>
</protein>
<dbReference type="KEGG" id="alq:C7Y71_010555"/>
<dbReference type="PANTHER" id="PTHR12526:SF637">
    <property type="entry name" value="GLYCOSYLTRANSFERASE EPSF-RELATED"/>
    <property type="match status" value="1"/>
</dbReference>
<dbReference type="EMBL" id="CP033459">
    <property type="protein sequence ID" value="QFQ13792.1"/>
    <property type="molecule type" value="Genomic_DNA"/>
</dbReference>
<feature type="domain" description="Glycosyl transferase family 1" evidence="1">
    <location>
        <begin position="215"/>
        <end position="362"/>
    </location>
</feature>
<evidence type="ECO:0000313" key="2">
    <source>
        <dbReference type="EMBL" id="QFQ13792.1"/>
    </source>
</evidence>
<dbReference type="InterPro" id="IPR001296">
    <property type="entry name" value="Glyco_trans_1"/>
</dbReference>
<dbReference type="SUPFAM" id="SSF53756">
    <property type="entry name" value="UDP-Glycosyltransferase/glycogen phosphorylase"/>
    <property type="match status" value="1"/>
</dbReference>
<evidence type="ECO:0000259" key="1">
    <source>
        <dbReference type="Pfam" id="PF00534"/>
    </source>
</evidence>
<accession>A0A5P8E9Z4</accession>
<dbReference type="PANTHER" id="PTHR12526">
    <property type="entry name" value="GLYCOSYLTRANSFERASE"/>
    <property type="match status" value="1"/>
</dbReference>
<dbReference type="GO" id="GO:0016757">
    <property type="term" value="F:glycosyltransferase activity"/>
    <property type="evidence" value="ECO:0007669"/>
    <property type="project" value="InterPro"/>
</dbReference>
<evidence type="ECO:0000313" key="3">
    <source>
        <dbReference type="Proteomes" id="UP000249375"/>
    </source>
</evidence>
<sequence length="395" mass="44938">MKIVHFCSSDNGGAGKAALRLHKGLLQNGIDSTLLVIHKTTGEKGVVQYKRSLLSKVITHSGIPYRQNKYNRFIKLHSCDYECLSFPEAIYDISDSRLIQEADIINLHWVGSCLNYKSFFRKIKQPIVWTLHDMNPFLGIAHYMGDKEKNTEHFELEEKIRLLKRDAIHQNKNLTIVTLCDWMKRCSILSETFSPYEHYINPNSLDTNIFKFREKKEVRREFGLNTDKPFLMFASQYTTHFRKGSDILAEVASTNNFDCEFIIIGQGEPKGINAKTHYLGSIQDEEKLAKLYAAADAFILPSREDNLPNTMLESLCCGTPVISMPNGGMAENIQDGVNGYISKTIDAKGLGDAITAFIDNKDRFNNKKIAVNAHKKFAPDVQAKKYIELYTSLIY</sequence>
<keyword evidence="2" id="KW-0808">Transferase</keyword>
<organism evidence="2 3">
    <name type="scientific">Pseudoprevotella muciniphila</name>
    <dbReference type="NCBI Taxonomy" id="2133944"/>
    <lineage>
        <taxon>Bacteria</taxon>
        <taxon>Pseudomonadati</taxon>
        <taxon>Bacteroidota</taxon>
        <taxon>Bacteroidia</taxon>
        <taxon>Bacteroidales</taxon>
        <taxon>Prevotellaceae</taxon>
        <taxon>Pseudoprevotella</taxon>
    </lineage>
</organism>
<dbReference type="Proteomes" id="UP000249375">
    <property type="component" value="Chromosome"/>
</dbReference>
<keyword evidence="3" id="KW-1185">Reference proteome</keyword>
<reference evidence="2 3" key="1">
    <citation type="submission" date="2018-11" db="EMBL/GenBank/DDBJ databases">
        <authorList>
            <person name="Na S.W."/>
            <person name="Baik M."/>
        </authorList>
    </citation>
    <scope>NUCLEOTIDE SEQUENCE [LARGE SCALE GENOMIC DNA]</scope>
    <source>
        <strain evidence="2 3">E39</strain>
    </source>
</reference>
<gene>
    <name evidence="2" type="ORF">C7Y71_010555</name>
</gene>